<dbReference type="InterPro" id="IPR007332">
    <property type="entry name" value="DUF411"/>
</dbReference>
<dbReference type="Proteomes" id="UP000175993">
    <property type="component" value="Unassembled WGS sequence"/>
</dbReference>
<accession>A0A1S2E027</accession>
<dbReference type="EMBL" id="WPHU01000012">
    <property type="protein sequence ID" value="MVA59074.1"/>
    <property type="molecule type" value="Genomic_DNA"/>
</dbReference>
<dbReference type="AlphaFoldDB" id="A0A1S2E027"/>
<evidence type="ECO:0000313" key="5">
    <source>
        <dbReference type="Proteomes" id="UP000440716"/>
    </source>
</evidence>
<evidence type="ECO:0000313" key="2">
    <source>
        <dbReference type="EMBL" id="MUP07619.1"/>
    </source>
</evidence>
<dbReference type="Proteomes" id="UP000440716">
    <property type="component" value="Unassembled WGS sequence"/>
</dbReference>
<name>A0A1S2E027_AGRVI</name>
<evidence type="ECO:0000313" key="3">
    <source>
        <dbReference type="EMBL" id="MVA59074.1"/>
    </source>
</evidence>
<protein>
    <submittedName>
        <fullName evidence="3">DUF411 domain-containing protein</fullName>
    </submittedName>
</protein>
<evidence type="ECO:0000313" key="4">
    <source>
        <dbReference type="Proteomes" id="UP000175993"/>
    </source>
</evidence>
<keyword evidence="1" id="KW-0732">Signal</keyword>
<dbReference type="Pfam" id="PF04214">
    <property type="entry name" value="DUF411"/>
    <property type="match status" value="1"/>
</dbReference>
<dbReference type="OrthoDB" id="14727at2"/>
<proteinExistence type="predicted"/>
<reference evidence="2 4" key="1">
    <citation type="submission" date="2019-11" db="EMBL/GenBank/DDBJ databases">
        <title>Whole-genome sequencing of Allorhizobium vitis.</title>
        <authorList>
            <person name="Gan H.M."/>
            <person name="Savka M.A."/>
        </authorList>
    </citation>
    <scope>NUCLEOTIDE SEQUENCE [LARGE SCALE GENOMIC DNA]</scope>
    <source>
        <strain evidence="2 4">AB4</strain>
    </source>
</reference>
<comment type="caution">
    <text evidence="3">The sequence shown here is derived from an EMBL/GenBank/DDBJ whole genome shotgun (WGS) entry which is preliminary data.</text>
</comment>
<reference evidence="3 5" key="2">
    <citation type="submission" date="2019-12" db="EMBL/GenBank/DDBJ databases">
        <title>Whole-genome sequencing of Allorhizobium vitis.</title>
        <authorList>
            <person name="Gan H.M."/>
            <person name="Szegedi E."/>
            <person name="Burr T."/>
            <person name="Savka M.A."/>
        </authorList>
    </citation>
    <scope>NUCLEOTIDE SEQUENCE [LARGE SCALE GENOMIC DNA]</scope>
    <source>
        <strain evidence="3 5">CG415</strain>
    </source>
</reference>
<evidence type="ECO:0000256" key="1">
    <source>
        <dbReference type="SAM" id="SignalP"/>
    </source>
</evidence>
<dbReference type="EMBL" id="MBEV02000017">
    <property type="protein sequence ID" value="MUP07619.1"/>
    <property type="molecule type" value="Genomic_DNA"/>
</dbReference>
<sequence length="151" mass="15946">MKRREFLCTLAAIGALPVAGAALAAGERMVVYKDPHCGCCHVWADAMKNAGFSVQAENVDDLDAVKDRFAVPTNMRGCHTAVVAGYYLEGHVPLDAVMRLLSEKPEIAGLAVPGMPAGSLGMGDDPRASYDVLAMGKDGANKLYQAVRPKA</sequence>
<organism evidence="3 5">
    <name type="scientific">Agrobacterium vitis</name>
    <name type="common">Rhizobium vitis</name>
    <dbReference type="NCBI Taxonomy" id="373"/>
    <lineage>
        <taxon>Bacteria</taxon>
        <taxon>Pseudomonadati</taxon>
        <taxon>Pseudomonadota</taxon>
        <taxon>Alphaproteobacteria</taxon>
        <taxon>Hyphomicrobiales</taxon>
        <taxon>Rhizobiaceae</taxon>
        <taxon>Rhizobium/Agrobacterium group</taxon>
        <taxon>Agrobacterium</taxon>
    </lineage>
</organism>
<gene>
    <name evidence="2" type="ORF">BBI04_022775</name>
    <name evidence="3" type="ORF">GOZ88_23480</name>
</gene>
<feature type="chain" id="PRO_5044376266" evidence="1">
    <location>
        <begin position="25"/>
        <end position="151"/>
    </location>
</feature>
<feature type="signal peptide" evidence="1">
    <location>
        <begin position="1"/>
        <end position="24"/>
    </location>
</feature>
<dbReference type="InterPro" id="IPR036249">
    <property type="entry name" value="Thioredoxin-like_sf"/>
</dbReference>
<dbReference type="RefSeq" id="WP_070167291.1">
    <property type="nucleotide sequence ID" value="NZ_JABAEJ010000018.1"/>
</dbReference>
<dbReference type="SUPFAM" id="SSF52833">
    <property type="entry name" value="Thioredoxin-like"/>
    <property type="match status" value="1"/>
</dbReference>